<sequence length="201" mass="22509">MRQAVNQRIRINILRVSFLLLVPIILFVRPHIALEGIGHEVIETVGTLLLIAGVLGRFWSILYVGGVKNAEVMQDGPYSMTRNPLYVASTVAAFGIGLMLGAFGFALLLGGVVGGVLYITARRESAFLEAHFGAVYRDYADRVPFFFPDPRLFRSKTEVTFRTNALRRNLFDAMVFLSFIPLVELIDSFKLHFGWSLPGLW</sequence>
<keyword evidence="6" id="KW-0808">Transferase</keyword>
<dbReference type="AlphaFoldDB" id="A0A2K9EJY8"/>
<dbReference type="RefSeq" id="WP_101460366.1">
    <property type="nucleotide sequence ID" value="NZ_CP025408.1"/>
</dbReference>
<evidence type="ECO:0000256" key="2">
    <source>
        <dbReference type="ARBA" id="ARBA00022692"/>
    </source>
</evidence>
<dbReference type="KEGG" id="paro:CUV01_10130"/>
<dbReference type="GO" id="GO:0032259">
    <property type="term" value="P:methylation"/>
    <property type="evidence" value="ECO:0007669"/>
    <property type="project" value="UniProtKB-KW"/>
</dbReference>
<feature type="transmembrane region" description="Helical" evidence="5">
    <location>
        <begin position="85"/>
        <end position="118"/>
    </location>
</feature>
<proteinExistence type="predicted"/>
<evidence type="ECO:0000256" key="5">
    <source>
        <dbReference type="SAM" id="Phobius"/>
    </source>
</evidence>
<dbReference type="EMBL" id="CP025408">
    <property type="protein sequence ID" value="AUH33697.1"/>
    <property type="molecule type" value="Genomic_DNA"/>
</dbReference>
<feature type="transmembrane region" description="Helical" evidence="5">
    <location>
        <begin position="12"/>
        <end position="32"/>
    </location>
</feature>
<gene>
    <name evidence="6" type="ORF">CUV01_10130</name>
</gene>
<dbReference type="Pfam" id="PF04191">
    <property type="entry name" value="PEMT"/>
    <property type="match status" value="1"/>
</dbReference>
<keyword evidence="4 5" id="KW-0472">Membrane</keyword>
<keyword evidence="7" id="KW-1185">Reference proteome</keyword>
<reference evidence="6 7" key="1">
    <citation type="submission" date="2017-12" db="EMBL/GenBank/DDBJ databases">
        <authorList>
            <person name="Hurst M.R.H."/>
        </authorList>
    </citation>
    <scope>NUCLEOTIDE SEQUENCE [LARGE SCALE GENOMIC DNA]</scope>
    <source>
        <strain evidence="6 7">BM15</strain>
    </source>
</reference>
<dbReference type="InterPro" id="IPR007318">
    <property type="entry name" value="Phopholipid_MeTrfase"/>
</dbReference>
<keyword evidence="2 5" id="KW-0812">Transmembrane</keyword>
<dbReference type="Proteomes" id="UP000233742">
    <property type="component" value="Chromosome"/>
</dbReference>
<name>A0A2K9EJY8_9RHOB</name>
<accession>A0A2K9EJY8</accession>
<evidence type="ECO:0000256" key="4">
    <source>
        <dbReference type="ARBA" id="ARBA00023136"/>
    </source>
</evidence>
<feature type="transmembrane region" description="Helical" evidence="5">
    <location>
        <begin position="44"/>
        <end position="64"/>
    </location>
</feature>
<evidence type="ECO:0000256" key="1">
    <source>
        <dbReference type="ARBA" id="ARBA00004127"/>
    </source>
</evidence>
<dbReference type="GO" id="GO:0012505">
    <property type="term" value="C:endomembrane system"/>
    <property type="evidence" value="ECO:0007669"/>
    <property type="project" value="UniProtKB-SubCell"/>
</dbReference>
<evidence type="ECO:0000313" key="6">
    <source>
        <dbReference type="EMBL" id="AUH33697.1"/>
    </source>
</evidence>
<comment type="subcellular location">
    <subcellularLocation>
        <location evidence="1">Endomembrane system</location>
        <topology evidence="1">Multi-pass membrane protein</topology>
    </subcellularLocation>
</comment>
<keyword evidence="6" id="KW-0489">Methyltransferase</keyword>
<keyword evidence="3 5" id="KW-1133">Transmembrane helix</keyword>
<evidence type="ECO:0000256" key="3">
    <source>
        <dbReference type="ARBA" id="ARBA00022989"/>
    </source>
</evidence>
<dbReference type="GO" id="GO:0008168">
    <property type="term" value="F:methyltransferase activity"/>
    <property type="evidence" value="ECO:0007669"/>
    <property type="project" value="UniProtKB-KW"/>
</dbReference>
<evidence type="ECO:0000313" key="7">
    <source>
        <dbReference type="Proteomes" id="UP000233742"/>
    </source>
</evidence>
<dbReference type="OrthoDB" id="7210610at2"/>
<protein>
    <submittedName>
        <fullName evidence="6">Isoprenylcysteine carboxylmethyltransferase family protein</fullName>
    </submittedName>
</protein>
<organism evidence="6 7">
    <name type="scientific">Paracoccus tegillarcae</name>
    <dbReference type="NCBI Taxonomy" id="1529068"/>
    <lineage>
        <taxon>Bacteria</taxon>
        <taxon>Pseudomonadati</taxon>
        <taxon>Pseudomonadota</taxon>
        <taxon>Alphaproteobacteria</taxon>
        <taxon>Rhodobacterales</taxon>
        <taxon>Paracoccaceae</taxon>
        <taxon>Paracoccus</taxon>
    </lineage>
</organism>
<dbReference type="Gene3D" id="1.20.120.1630">
    <property type="match status" value="1"/>
</dbReference>